<evidence type="ECO:0000256" key="8">
    <source>
        <dbReference type="SAM" id="Phobius"/>
    </source>
</evidence>
<dbReference type="RefSeq" id="WP_203165369.1">
    <property type="nucleotide sequence ID" value="NZ_JAEVLS010000001.1"/>
</dbReference>
<feature type="domain" description="Bacterial sugar transferase" evidence="9">
    <location>
        <begin position="13"/>
        <end position="172"/>
    </location>
</feature>
<evidence type="ECO:0000256" key="5">
    <source>
        <dbReference type="ARBA" id="ARBA00022692"/>
    </source>
</evidence>
<evidence type="ECO:0000259" key="9">
    <source>
        <dbReference type="Pfam" id="PF02397"/>
    </source>
</evidence>
<evidence type="ECO:0000256" key="4">
    <source>
        <dbReference type="ARBA" id="ARBA00022679"/>
    </source>
</evidence>
<comment type="similarity">
    <text evidence="2">Belongs to the bacterial sugar transferase family.</text>
</comment>
<proteinExistence type="inferred from homology"/>
<dbReference type="PANTHER" id="PTHR30576:SF4">
    <property type="entry name" value="UNDECAPRENYL-PHOSPHATE GALACTOSE PHOSPHOTRANSFERASE"/>
    <property type="match status" value="1"/>
</dbReference>
<sequence length="187" mass="20760">MTESIDQPAYLGKRVMDLAFATCACIVFAPLVTAICFAIWLDDGGTPFFTQQRIGAARRPFRILKFRSMRDGVVTRVGRWLRRTGLDELPRFVNVCRGEMSVVGPRPLTAADVARLNWASASHDWRFTTRPGITGIAQLIGGRSARHSARLDRLYLRRQSAPLDVCIVALSFVGNLAGKAAVRKWIA</sequence>
<comment type="caution">
    <text evidence="10">The sequence shown here is derived from an EMBL/GenBank/DDBJ whole genome shotgun (WGS) entry which is preliminary data.</text>
</comment>
<name>A0ABS1WQZ7_9GAMM</name>
<dbReference type="InterPro" id="IPR003362">
    <property type="entry name" value="Bact_transf"/>
</dbReference>
<evidence type="ECO:0000256" key="3">
    <source>
        <dbReference type="ARBA" id="ARBA00022475"/>
    </source>
</evidence>
<dbReference type="EMBL" id="JAEVLS010000001">
    <property type="protein sequence ID" value="MBM0103393.1"/>
    <property type="molecule type" value="Genomic_DNA"/>
</dbReference>
<dbReference type="GO" id="GO:0016740">
    <property type="term" value="F:transferase activity"/>
    <property type="evidence" value="ECO:0007669"/>
    <property type="project" value="UniProtKB-KW"/>
</dbReference>
<keyword evidence="3" id="KW-1003">Cell membrane</keyword>
<evidence type="ECO:0000256" key="6">
    <source>
        <dbReference type="ARBA" id="ARBA00022989"/>
    </source>
</evidence>
<evidence type="ECO:0000256" key="7">
    <source>
        <dbReference type="ARBA" id="ARBA00023136"/>
    </source>
</evidence>
<keyword evidence="4 10" id="KW-0808">Transferase</keyword>
<keyword evidence="7 8" id="KW-0472">Membrane</keyword>
<evidence type="ECO:0000256" key="1">
    <source>
        <dbReference type="ARBA" id="ARBA00004236"/>
    </source>
</evidence>
<organism evidence="10 11">
    <name type="scientific">Steroidobacter gossypii</name>
    <dbReference type="NCBI Taxonomy" id="2805490"/>
    <lineage>
        <taxon>Bacteria</taxon>
        <taxon>Pseudomonadati</taxon>
        <taxon>Pseudomonadota</taxon>
        <taxon>Gammaproteobacteria</taxon>
        <taxon>Steroidobacterales</taxon>
        <taxon>Steroidobacteraceae</taxon>
        <taxon>Steroidobacter</taxon>
    </lineage>
</organism>
<evidence type="ECO:0000256" key="2">
    <source>
        <dbReference type="ARBA" id="ARBA00006464"/>
    </source>
</evidence>
<evidence type="ECO:0000313" key="10">
    <source>
        <dbReference type="EMBL" id="MBM0103393.1"/>
    </source>
</evidence>
<protein>
    <submittedName>
        <fullName evidence="10">Sugar transferase</fullName>
    </submittedName>
</protein>
<dbReference type="PANTHER" id="PTHR30576">
    <property type="entry name" value="COLANIC BIOSYNTHESIS UDP-GLUCOSE LIPID CARRIER TRANSFERASE"/>
    <property type="match status" value="1"/>
</dbReference>
<dbReference type="Pfam" id="PF02397">
    <property type="entry name" value="Bac_transf"/>
    <property type="match status" value="1"/>
</dbReference>
<gene>
    <name evidence="10" type="ORF">JM946_01490</name>
</gene>
<reference evidence="10 11" key="1">
    <citation type="journal article" date="2021" name="Int. J. Syst. Evol. Microbiol.">
        <title>Steroidobacter gossypii sp. nov., isolated from soil of cotton cropping field.</title>
        <authorList>
            <person name="Huang R."/>
            <person name="Yang S."/>
            <person name="Zhen C."/>
            <person name="Liu W."/>
        </authorList>
    </citation>
    <scope>NUCLEOTIDE SEQUENCE [LARGE SCALE GENOMIC DNA]</scope>
    <source>
        <strain evidence="10 11">S1-65</strain>
    </source>
</reference>
<keyword evidence="5 8" id="KW-0812">Transmembrane</keyword>
<feature type="transmembrane region" description="Helical" evidence="8">
    <location>
        <begin position="18"/>
        <end position="41"/>
    </location>
</feature>
<dbReference type="Proteomes" id="UP000661077">
    <property type="component" value="Unassembled WGS sequence"/>
</dbReference>
<keyword evidence="11" id="KW-1185">Reference proteome</keyword>
<comment type="subcellular location">
    <subcellularLocation>
        <location evidence="1">Cell membrane</location>
    </subcellularLocation>
</comment>
<accession>A0ABS1WQZ7</accession>
<keyword evidence="6 8" id="KW-1133">Transmembrane helix</keyword>
<evidence type="ECO:0000313" key="11">
    <source>
        <dbReference type="Proteomes" id="UP000661077"/>
    </source>
</evidence>